<reference evidence="7 8" key="1">
    <citation type="submission" date="2010-11" db="EMBL/GenBank/DDBJ databases">
        <authorList>
            <person name="Durkin A.S."/>
            <person name="Madupu R."/>
            <person name="Torralba M."/>
            <person name="Gillis M."/>
            <person name="Methe B."/>
            <person name="Sutton G."/>
            <person name="Nelson K.E."/>
        </authorList>
    </citation>
    <scope>NUCLEOTIDE SEQUENCE [LARGE SCALE GENOMIC DNA]</scope>
    <source>
        <strain evidence="7 8">UPII 345-E</strain>
    </source>
</reference>
<dbReference type="Pfam" id="PF03544">
    <property type="entry name" value="TonB_C"/>
    <property type="match status" value="1"/>
</dbReference>
<dbReference type="GO" id="GO:0016020">
    <property type="term" value="C:membrane"/>
    <property type="evidence" value="ECO:0007669"/>
    <property type="project" value="UniProtKB-SubCell"/>
</dbReference>
<dbReference type="Gene3D" id="3.30.1150.10">
    <property type="match status" value="1"/>
</dbReference>
<gene>
    <name evidence="7" type="ORF">HMPREF9220_1331</name>
</gene>
<dbReference type="OrthoDB" id="1633653at2"/>
<dbReference type="Proteomes" id="UP000004594">
    <property type="component" value="Unassembled WGS sequence"/>
</dbReference>
<evidence type="ECO:0000256" key="1">
    <source>
        <dbReference type="ARBA" id="ARBA00004167"/>
    </source>
</evidence>
<dbReference type="EMBL" id="AENT01000001">
    <property type="protein sequence ID" value="EFR43390.1"/>
    <property type="molecule type" value="Genomic_DNA"/>
</dbReference>
<evidence type="ECO:0000313" key="8">
    <source>
        <dbReference type="Proteomes" id="UP000004594"/>
    </source>
</evidence>
<evidence type="ECO:0000256" key="3">
    <source>
        <dbReference type="ARBA" id="ARBA00022989"/>
    </source>
</evidence>
<feature type="compositionally biased region" description="Basic and acidic residues" evidence="5">
    <location>
        <begin position="80"/>
        <end position="90"/>
    </location>
</feature>
<sequence length="281" mass="30296">MKYSANWRLCFVVSLIVHFILWSVLTFVVPLLDFSSAKVSDDAIMLEDLPTGYEGPGWGNGEGEGTGSGDGTGVGAPQNEDDKAINKEIGESTTSEDNTGDAMNYDESDDEVLDSSEENAEDTETSPIIADNEADAIAQLEEQVKQAKKDSTKKVSSVIIIGKGTEGGGSGGNGRGGGKPQIGTPPKLIEDFYPPNNLVPFKGRIRVFATIGKDGLIHKTSVAVTSGKRSYDEIAMSAARKWRFKPALDENGEPMEVTRVISISFNRPNIARQINERKYSD</sequence>
<evidence type="ECO:0000256" key="5">
    <source>
        <dbReference type="SAM" id="MobiDB-lite"/>
    </source>
</evidence>
<evidence type="ECO:0000256" key="2">
    <source>
        <dbReference type="ARBA" id="ARBA00022692"/>
    </source>
</evidence>
<feature type="compositionally biased region" description="Gly residues" evidence="5">
    <location>
        <begin position="54"/>
        <end position="74"/>
    </location>
</feature>
<dbReference type="PROSITE" id="PS52015">
    <property type="entry name" value="TONB_CTD"/>
    <property type="match status" value="1"/>
</dbReference>
<evidence type="ECO:0000313" key="7">
    <source>
        <dbReference type="EMBL" id="EFR43390.1"/>
    </source>
</evidence>
<proteinExistence type="predicted"/>
<dbReference type="SUPFAM" id="SSF74653">
    <property type="entry name" value="TolA/TonB C-terminal domain"/>
    <property type="match status" value="1"/>
</dbReference>
<dbReference type="eggNOG" id="COG0810">
    <property type="taxonomic scope" value="Bacteria"/>
</dbReference>
<dbReference type="InterPro" id="IPR006260">
    <property type="entry name" value="TonB/TolA_C"/>
</dbReference>
<protein>
    <submittedName>
        <fullName evidence="7">TonB family domain protein</fullName>
    </submittedName>
</protein>
<keyword evidence="2" id="KW-0812">Transmembrane</keyword>
<dbReference type="AlphaFoldDB" id="E4L739"/>
<feature type="domain" description="TonB C-terminal" evidence="6">
    <location>
        <begin position="177"/>
        <end position="272"/>
    </location>
</feature>
<evidence type="ECO:0000256" key="4">
    <source>
        <dbReference type="ARBA" id="ARBA00023136"/>
    </source>
</evidence>
<name>E4L739_9FIRM</name>
<feature type="compositionally biased region" description="Acidic residues" evidence="5">
    <location>
        <begin position="104"/>
        <end position="124"/>
    </location>
</feature>
<dbReference type="RefSeq" id="WP_007553743.1">
    <property type="nucleotide sequence ID" value="NZ_AENT01000001.1"/>
</dbReference>
<dbReference type="NCBIfam" id="TIGR01352">
    <property type="entry name" value="tonB_Cterm"/>
    <property type="match status" value="1"/>
</dbReference>
<comment type="subcellular location">
    <subcellularLocation>
        <location evidence="1">Membrane</location>
        <topology evidence="1">Single-pass membrane protein</topology>
    </subcellularLocation>
</comment>
<feature type="region of interest" description="Disordered" evidence="5">
    <location>
        <begin position="54"/>
        <end position="128"/>
    </location>
</feature>
<keyword evidence="4" id="KW-0472">Membrane</keyword>
<keyword evidence="3" id="KW-1133">Transmembrane helix</keyword>
<organism evidence="7 8">
    <name type="scientific">Dialister micraerophilus UPII 345-E</name>
    <dbReference type="NCBI Taxonomy" id="910314"/>
    <lineage>
        <taxon>Bacteria</taxon>
        <taxon>Bacillati</taxon>
        <taxon>Bacillota</taxon>
        <taxon>Negativicutes</taxon>
        <taxon>Veillonellales</taxon>
        <taxon>Veillonellaceae</taxon>
        <taxon>Dialister</taxon>
    </lineage>
</organism>
<comment type="caution">
    <text evidence="7">The sequence shown here is derived from an EMBL/GenBank/DDBJ whole genome shotgun (WGS) entry which is preliminary data.</text>
</comment>
<dbReference type="InterPro" id="IPR037682">
    <property type="entry name" value="TonB_C"/>
</dbReference>
<evidence type="ECO:0000259" key="6">
    <source>
        <dbReference type="PROSITE" id="PS52015"/>
    </source>
</evidence>
<accession>E4L739</accession>
<dbReference type="GO" id="GO:0055085">
    <property type="term" value="P:transmembrane transport"/>
    <property type="evidence" value="ECO:0007669"/>
    <property type="project" value="InterPro"/>
</dbReference>